<dbReference type="PANTHER" id="PTHR30136:SF24">
    <property type="entry name" value="HTH-TYPE TRANSCRIPTIONAL REPRESSOR ALLR"/>
    <property type="match status" value="1"/>
</dbReference>
<evidence type="ECO:0000259" key="4">
    <source>
        <dbReference type="PROSITE" id="PS51077"/>
    </source>
</evidence>
<dbReference type="Proteomes" id="UP000542813">
    <property type="component" value="Unassembled WGS sequence"/>
</dbReference>
<feature type="domain" description="IclR-ED" evidence="5">
    <location>
        <begin position="67"/>
        <end position="209"/>
    </location>
</feature>
<dbReference type="InterPro" id="IPR014757">
    <property type="entry name" value="Tscrpt_reg_IclR_C"/>
</dbReference>
<evidence type="ECO:0000313" key="6">
    <source>
        <dbReference type="EMBL" id="MBB5788685.1"/>
    </source>
</evidence>
<dbReference type="AlphaFoldDB" id="A0A7W9GRG9"/>
<dbReference type="SMART" id="SM00346">
    <property type="entry name" value="HTH_ICLR"/>
    <property type="match status" value="1"/>
</dbReference>
<dbReference type="InterPro" id="IPR036390">
    <property type="entry name" value="WH_DNA-bd_sf"/>
</dbReference>
<accession>A0A7W9GRG9</accession>
<dbReference type="InterPro" id="IPR029016">
    <property type="entry name" value="GAF-like_dom_sf"/>
</dbReference>
<dbReference type="PROSITE" id="PS51077">
    <property type="entry name" value="HTH_ICLR"/>
    <property type="match status" value="1"/>
</dbReference>
<evidence type="ECO:0000259" key="5">
    <source>
        <dbReference type="PROSITE" id="PS51078"/>
    </source>
</evidence>
<name>A0A7W9GRG9_9ACTN</name>
<sequence length="209" mass="20916">MVEISQTLDRGLRLLEVLSGSSGGLSVAEASVVLGVNRTIVYRLLATLEQHGLVRRVAGGRFSVGFGVLTLAGSVQPSLRQVAQPVLRSLAEDVGATAHLTIADGAEALAVAVVEPTRTDYHVAYRVGSRHVLERGAAGRAILGARTGSPAFVATAGELQTGASGVAAPVVGVPGVEASVGVIALGALDADTVGPRTVAAAAELAAALA</sequence>
<keyword evidence="1" id="KW-0805">Transcription regulation</keyword>
<gene>
    <name evidence="6" type="ORF">HD601_003260</name>
</gene>
<keyword evidence="2 6" id="KW-0238">DNA-binding</keyword>
<proteinExistence type="predicted"/>
<evidence type="ECO:0000256" key="1">
    <source>
        <dbReference type="ARBA" id="ARBA00023015"/>
    </source>
</evidence>
<dbReference type="Pfam" id="PF01614">
    <property type="entry name" value="IclR_C"/>
    <property type="match status" value="1"/>
</dbReference>
<protein>
    <submittedName>
        <fullName evidence="6">DNA-binding IclR family transcriptional regulator</fullName>
    </submittedName>
</protein>
<evidence type="ECO:0000256" key="3">
    <source>
        <dbReference type="ARBA" id="ARBA00023163"/>
    </source>
</evidence>
<dbReference type="SUPFAM" id="SSF55781">
    <property type="entry name" value="GAF domain-like"/>
    <property type="match status" value="1"/>
</dbReference>
<dbReference type="InterPro" id="IPR050707">
    <property type="entry name" value="HTH_MetabolicPath_Reg"/>
</dbReference>
<keyword evidence="7" id="KW-1185">Reference proteome</keyword>
<evidence type="ECO:0000313" key="7">
    <source>
        <dbReference type="Proteomes" id="UP000542813"/>
    </source>
</evidence>
<dbReference type="GO" id="GO:0003700">
    <property type="term" value="F:DNA-binding transcription factor activity"/>
    <property type="evidence" value="ECO:0007669"/>
    <property type="project" value="TreeGrafter"/>
</dbReference>
<dbReference type="GO" id="GO:0003677">
    <property type="term" value="F:DNA binding"/>
    <property type="evidence" value="ECO:0007669"/>
    <property type="project" value="UniProtKB-KW"/>
</dbReference>
<dbReference type="PANTHER" id="PTHR30136">
    <property type="entry name" value="HELIX-TURN-HELIX TRANSCRIPTIONAL REGULATOR, ICLR FAMILY"/>
    <property type="match status" value="1"/>
</dbReference>
<dbReference type="InterPro" id="IPR036388">
    <property type="entry name" value="WH-like_DNA-bd_sf"/>
</dbReference>
<dbReference type="PROSITE" id="PS51078">
    <property type="entry name" value="ICLR_ED"/>
    <property type="match status" value="1"/>
</dbReference>
<dbReference type="EMBL" id="JACHMM010000001">
    <property type="protein sequence ID" value="MBB5788685.1"/>
    <property type="molecule type" value="Genomic_DNA"/>
</dbReference>
<organism evidence="6 7">
    <name type="scientific">Jiangella mangrovi</name>
    <dbReference type="NCBI Taxonomy" id="1524084"/>
    <lineage>
        <taxon>Bacteria</taxon>
        <taxon>Bacillati</taxon>
        <taxon>Actinomycetota</taxon>
        <taxon>Actinomycetes</taxon>
        <taxon>Jiangellales</taxon>
        <taxon>Jiangellaceae</taxon>
        <taxon>Jiangella</taxon>
    </lineage>
</organism>
<dbReference type="Gene3D" id="1.10.10.10">
    <property type="entry name" value="Winged helix-like DNA-binding domain superfamily/Winged helix DNA-binding domain"/>
    <property type="match status" value="1"/>
</dbReference>
<dbReference type="SUPFAM" id="SSF46785">
    <property type="entry name" value="Winged helix' DNA-binding domain"/>
    <property type="match status" value="1"/>
</dbReference>
<dbReference type="Gene3D" id="3.30.450.40">
    <property type="match status" value="1"/>
</dbReference>
<evidence type="ECO:0000256" key="2">
    <source>
        <dbReference type="ARBA" id="ARBA00023125"/>
    </source>
</evidence>
<keyword evidence="3" id="KW-0804">Transcription</keyword>
<dbReference type="Pfam" id="PF09339">
    <property type="entry name" value="HTH_IclR"/>
    <property type="match status" value="1"/>
</dbReference>
<dbReference type="RefSeq" id="WP_184823512.1">
    <property type="nucleotide sequence ID" value="NZ_JACHMM010000001.1"/>
</dbReference>
<feature type="domain" description="HTH iclR-type" evidence="4">
    <location>
        <begin position="5"/>
        <end position="66"/>
    </location>
</feature>
<dbReference type="GO" id="GO:0045892">
    <property type="term" value="P:negative regulation of DNA-templated transcription"/>
    <property type="evidence" value="ECO:0007669"/>
    <property type="project" value="TreeGrafter"/>
</dbReference>
<comment type="caution">
    <text evidence="6">The sequence shown here is derived from an EMBL/GenBank/DDBJ whole genome shotgun (WGS) entry which is preliminary data.</text>
</comment>
<dbReference type="InterPro" id="IPR005471">
    <property type="entry name" value="Tscrpt_reg_IclR_N"/>
</dbReference>
<reference evidence="6 7" key="1">
    <citation type="submission" date="2020-08" db="EMBL/GenBank/DDBJ databases">
        <title>Sequencing the genomes of 1000 actinobacteria strains.</title>
        <authorList>
            <person name="Klenk H.-P."/>
        </authorList>
    </citation>
    <scope>NUCLEOTIDE SEQUENCE [LARGE SCALE GENOMIC DNA]</scope>
    <source>
        <strain evidence="6 7">DSM 102122</strain>
    </source>
</reference>